<dbReference type="InterPro" id="IPR038234">
    <property type="entry name" value="Colicin_E5_C_sf"/>
</dbReference>
<evidence type="ECO:0000313" key="4">
    <source>
        <dbReference type="Proteomes" id="UP000008319"/>
    </source>
</evidence>
<dbReference type="EnsemblBacteria" id="CAR43957">
    <property type="protein sequence ID" value="CAR43957"/>
    <property type="gene ID" value="PMI1911"/>
</dbReference>
<proteinExistence type="predicted"/>
<dbReference type="GO" id="GO:0004540">
    <property type="term" value="F:RNA nuclease activity"/>
    <property type="evidence" value="ECO:0007669"/>
    <property type="project" value="InterPro"/>
</dbReference>
<dbReference type="InterPro" id="IPR038233">
    <property type="entry name" value="Colicin_D/E5_nuclease"/>
</dbReference>
<dbReference type="Proteomes" id="UP000008319">
    <property type="component" value="Chromosome"/>
</dbReference>
<protein>
    <submittedName>
        <fullName evidence="3">Colicin</fullName>
    </submittedName>
</protein>
<gene>
    <name evidence="3" type="ordered locus">PMI1911</name>
</gene>
<dbReference type="HOGENOM" id="CLU_620904_0_0_6"/>
<dbReference type="SUPFAM" id="SSF69369">
    <property type="entry name" value="Cloacin translocation domain"/>
    <property type="match status" value="1"/>
</dbReference>
<dbReference type="SUPFAM" id="SSF102824">
    <property type="entry name" value="Colicin D/E5 nuclease domain"/>
    <property type="match status" value="1"/>
</dbReference>
<accession>B4F070</accession>
<dbReference type="InterPro" id="IPR021964">
    <property type="entry name" value="Colicin_E5_C"/>
</dbReference>
<dbReference type="PATRIC" id="fig|529507.6.peg.1862"/>
<name>B4F070_PROMH</name>
<dbReference type="EMBL" id="AM942759">
    <property type="protein sequence ID" value="CAR43957.1"/>
    <property type="molecule type" value="Genomic_DNA"/>
</dbReference>
<dbReference type="KEGG" id="pmr:PMI1911"/>
<dbReference type="GeneID" id="59558457"/>
<keyword evidence="4" id="KW-1185">Reference proteome</keyword>
<organism evidence="3 4">
    <name type="scientific">Proteus mirabilis (strain HI4320)</name>
    <dbReference type="NCBI Taxonomy" id="529507"/>
    <lineage>
        <taxon>Bacteria</taxon>
        <taxon>Pseudomonadati</taxon>
        <taxon>Pseudomonadota</taxon>
        <taxon>Gammaproteobacteria</taxon>
        <taxon>Enterobacterales</taxon>
        <taxon>Morganellaceae</taxon>
        <taxon>Proteus</taxon>
    </lineage>
</organism>
<evidence type="ECO:0000259" key="2">
    <source>
        <dbReference type="Pfam" id="PF12106"/>
    </source>
</evidence>
<reference evidence="3 4" key="1">
    <citation type="journal article" date="2008" name="J. Bacteriol.">
        <title>Complete genome sequence of uropathogenic Proteus mirabilis, a master of both adherence and motility.</title>
        <authorList>
            <person name="Pearson M.M."/>
            <person name="Sebaihia M."/>
            <person name="Churcher C."/>
            <person name="Quail M.A."/>
            <person name="Seshasayee A.S."/>
            <person name="Luscombe N.M."/>
            <person name="Abdellah Z."/>
            <person name="Arrosmith C."/>
            <person name="Atkin B."/>
            <person name="Chillingworth T."/>
            <person name="Hauser H."/>
            <person name="Jagels K."/>
            <person name="Moule S."/>
            <person name="Mungall K."/>
            <person name="Norbertczak H."/>
            <person name="Rabbinowitsch E."/>
            <person name="Walker D."/>
            <person name="Whithead S."/>
            <person name="Thomson N.R."/>
            <person name="Rather P.N."/>
            <person name="Parkhill J."/>
            <person name="Mobley H.L."/>
        </authorList>
    </citation>
    <scope>NUCLEOTIDE SEQUENCE [LARGE SCALE GENOMIC DNA]</scope>
    <source>
        <strain evidence="3 4">HI4320</strain>
    </source>
</reference>
<evidence type="ECO:0000313" key="3">
    <source>
        <dbReference type="EMBL" id="CAR43957.1"/>
    </source>
</evidence>
<dbReference type="InterPro" id="IPR036302">
    <property type="entry name" value="Pyosin/cloacin_T_dom_sf"/>
</dbReference>
<evidence type="ECO:0000256" key="1">
    <source>
        <dbReference type="SAM" id="MobiDB-lite"/>
    </source>
</evidence>
<dbReference type="eggNOG" id="ENOG503437W">
    <property type="taxonomic scope" value="Bacteria"/>
</dbReference>
<dbReference type="AlphaFoldDB" id="B4F070"/>
<dbReference type="RefSeq" id="WP_012368150.1">
    <property type="nucleotide sequence ID" value="NC_010554.1"/>
</dbReference>
<feature type="region of interest" description="Disordered" evidence="1">
    <location>
        <begin position="375"/>
        <end position="407"/>
    </location>
</feature>
<dbReference type="Pfam" id="PF12106">
    <property type="entry name" value="Colicin_E5"/>
    <property type="match status" value="1"/>
</dbReference>
<dbReference type="Gene3D" id="3.30.2310.30">
    <property type="match status" value="1"/>
</dbReference>
<feature type="compositionally biased region" description="Basic and acidic residues" evidence="1">
    <location>
        <begin position="380"/>
        <end position="395"/>
    </location>
</feature>
<feature type="domain" description="Colicin E5 ribonuclease" evidence="2">
    <location>
        <begin position="348"/>
        <end position="435"/>
    </location>
</feature>
<sequence>MDEKRLPIIKSLDLMKRNICPVCGKMDCQFLTKDKHCKEMMDLYHSGEYAKAHKIFMQRYAQFIGMQRFALKKAIDTFDSITHFTQGNYINKPIPSELNLAITSAQSTLIPGKTLNKATLAPVAVFTPTLTTASTTTAIETLGAILGRALGLGAGLMLYSPPVGEGSDRYPAMIYDEYPKNRETALTREGRVLNIPKETQLREIAKQKGMINTSAVIVEKGVNGAKQIELVKTETPVKTRVVEARKTAEKGVFAYTLPNEKQERKVQIGNATILKGIAPPQPKRHRYLPGKVYDISRFNELPLEAPTFFSENEKRQSILREPVILIFPWELGIKPIYLSTGKKDNSSEIKIEGKIQDQMGGRGWSEKDIQDVIAKGAKGKSVDQRRPKNTDDGLGRNDPATVYGEPGKYVVVNDRTGEVAQISNKNDPRWIDDSRIQWEKQ</sequence>